<dbReference type="PANTHER" id="PTHR45339">
    <property type="entry name" value="HYBRID SIGNAL TRANSDUCTION HISTIDINE KINASE J"/>
    <property type="match status" value="1"/>
</dbReference>
<evidence type="ECO:0000256" key="3">
    <source>
        <dbReference type="PROSITE-ProRule" id="PRU00169"/>
    </source>
</evidence>
<dbReference type="GO" id="GO:0000160">
    <property type="term" value="P:phosphorelay signal transduction system"/>
    <property type="evidence" value="ECO:0007669"/>
    <property type="project" value="UniProtKB-KW"/>
</dbReference>
<evidence type="ECO:0000256" key="2">
    <source>
        <dbReference type="ARBA" id="ARBA00023012"/>
    </source>
</evidence>
<dbReference type="Gene3D" id="3.40.50.2300">
    <property type="match status" value="1"/>
</dbReference>
<dbReference type="InterPro" id="IPR001789">
    <property type="entry name" value="Sig_transdc_resp-reg_receiver"/>
</dbReference>
<gene>
    <name evidence="5" type="ORF">DPV69_11995</name>
</gene>
<name>A0A3S3R6H7_9SPHI</name>
<dbReference type="SUPFAM" id="SSF52172">
    <property type="entry name" value="CheY-like"/>
    <property type="match status" value="1"/>
</dbReference>
<dbReference type="Pfam" id="PF00072">
    <property type="entry name" value="Response_reg"/>
    <property type="match status" value="1"/>
</dbReference>
<organism evidence="5 6">
    <name type="scientific">Pedobacter chitinilyticus</name>
    <dbReference type="NCBI Taxonomy" id="2233776"/>
    <lineage>
        <taxon>Bacteria</taxon>
        <taxon>Pseudomonadati</taxon>
        <taxon>Bacteroidota</taxon>
        <taxon>Sphingobacteriia</taxon>
        <taxon>Sphingobacteriales</taxon>
        <taxon>Sphingobacteriaceae</taxon>
        <taxon>Pedobacter</taxon>
    </lineage>
</organism>
<dbReference type="InterPro" id="IPR011006">
    <property type="entry name" value="CheY-like_superfamily"/>
</dbReference>
<dbReference type="SMART" id="SM00448">
    <property type="entry name" value="REC"/>
    <property type="match status" value="1"/>
</dbReference>
<keyword evidence="6" id="KW-1185">Reference proteome</keyword>
<proteinExistence type="predicted"/>
<reference evidence="5 6" key="1">
    <citation type="submission" date="2018-06" db="EMBL/GenBank/DDBJ databases">
        <title>Pedobacter endophyticus sp. nov., an endophytic bacterium isolated from a leaf of Triticum aestivum.</title>
        <authorList>
            <person name="Zhang L."/>
        </authorList>
    </citation>
    <scope>NUCLEOTIDE SEQUENCE [LARGE SCALE GENOMIC DNA]</scope>
    <source>
        <strain evidence="5 6">CM134L-2</strain>
    </source>
</reference>
<keyword evidence="1 3" id="KW-0597">Phosphoprotein</keyword>
<evidence type="ECO:0000256" key="1">
    <source>
        <dbReference type="ARBA" id="ARBA00022553"/>
    </source>
</evidence>
<dbReference type="PANTHER" id="PTHR45339:SF1">
    <property type="entry name" value="HYBRID SIGNAL TRANSDUCTION HISTIDINE KINASE J"/>
    <property type="match status" value="1"/>
</dbReference>
<dbReference type="RefSeq" id="WP_113647605.1">
    <property type="nucleotide sequence ID" value="NZ_QMHN01000003.1"/>
</dbReference>
<evidence type="ECO:0000259" key="4">
    <source>
        <dbReference type="PROSITE" id="PS50110"/>
    </source>
</evidence>
<evidence type="ECO:0000313" key="6">
    <source>
        <dbReference type="Proteomes" id="UP000284120"/>
    </source>
</evidence>
<keyword evidence="2" id="KW-0902">Two-component regulatory system</keyword>
<evidence type="ECO:0000313" key="5">
    <source>
        <dbReference type="EMBL" id="RWU07696.1"/>
    </source>
</evidence>
<dbReference type="OrthoDB" id="9796457at2"/>
<dbReference type="EMBL" id="SAYW01000003">
    <property type="protein sequence ID" value="RWU07696.1"/>
    <property type="molecule type" value="Genomic_DNA"/>
</dbReference>
<protein>
    <submittedName>
        <fullName evidence="5">Response regulator</fullName>
    </submittedName>
</protein>
<sequence>MQSTEKKILIIDDDSRNIFALKAVLTAKKYACIAANNAKEGLDLIKKEGDVGVVLLDMMMPDMDGYQALAKMREDQQLKDVPAIAVTAQAMLGDKERCLEAGAVGYISKPVNVEELIKLINKYL</sequence>
<comment type="caution">
    <text evidence="5">The sequence shown here is derived from an EMBL/GenBank/DDBJ whole genome shotgun (WGS) entry which is preliminary data.</text>
</comment>
<dbReference type="PROSITE" id="PS50110">
    <property type="entry name" value="RESPONSE_REGULATORY"/>
    <property type="match status" value="1"/>
</dbReference>
<dbReference type="AlphaFoldDB" id="A0A3S3R6H7"/>
<feature type="modified residue" description="4-aspartylphosphate" evidence="3">
    <location>
        <position position="57"/>
    </location>
</feature>
<feature type="domain" description="Response regulatory" evidence="4">
    <location>
        <begin position="7"/>
        <end position="124"/>
    </location>
</feature>
<accession>A0A3S3R6H7</accession>
<dbReference type="Proteomes" id="UP000284120">
    <property type="component" value="Unassembled WGS sequence"/>
</dbReference>